<dbReference type="GO" id="GO:0005975">
    <property type="term" value="P:carbohydrate metabolic process"/>
    <property type="evidence" value="ECO:0007669"/>
    <property type="project" value="UniProtKB-ARBA"/>
</dbReference>
<dbReference type="InterPro" id="IPR047589">
    <property type="entry name" value="DUF11_rpt"/>
</dbReference>
<evidence type="ECO:0000259" key="4">
    <source>
        <dbReference type="Pfam" id="PF20674"/>
    </source>
</evidence>
<feature type="domain" description="DUF7507" evidence="5">
    <location>
        <begin position="722"/>
        <end position="827"/>
    </location>
</feature>
<feature type="compositionally biased region" description="Low complexity" evidence="1">
    <location>
        <begin position="275"/>
        <end position="289"/>
    </location>
</feature>
<evidence type="ECO:0000313" key="7">
    <source>
        <dbReference type="Proteomes" id="UP000189735"/>
    </source>
</evidence>
<dbReference type="InterPro" id="IPR013783">
    <property type="entry name" value="Ig-like_fold"/>
</dbReference>
<keyword evidence="2" id="KW-1133">Transmembrane helix</keyword>
<feature type="domain" description="DUF7507" evidence="5">
    <location>
        <begin position="605"/>
        <end position="710"/>
    </location>
</feature>
<feature type="compositionally biased region" description="Pro residues" evidence="1">
    <location>
        <begin position="1049"/>
        <end position="1060"/>
    </location>
</feature>
<evidence type="ECO:0000256" key="1">
    <source>
        <dbReference type="SAM" id="MobiDB-lite"/>
    </source>
</evidence>
<feature type="domain" description="DUF7507" evidence="5">
    <location>
        <begin position="954"/>
        <end position="1052"/>
    </location>
</feature>
<dbReference type="InterPro" id="IPR051172">
    <property type="entry name" value="Chlamydia_OmcB"/>
</dbReference>
<feature type="compositionally biased region" description="Low complexity" evidence="1">
    <location>
        <begin position="1172"/>
        <end position="1183"/>
    </location>
</feature>
<feature type="domain" description="DUF7507" evidence="5">
    <location>
        <begin position="371"/>
        <end position="475"/>
    </location>
</feature>
<feature type="domain" description="DUF7507" evidence="5">
    <location>
        <begin position="1071"/>
        <end position="1174"/>
    </location>
</feature>
<evidence type="ECO:0000259" key="5">
    <source>
        <dbReference type="Pfam" id="PF24346"/>
    </source>
</evidence>
<name>A0A1T4WR85_9MICO</name>
<proteinExistence type="predicted"/>
<keyword evidence="2" id="KW-0472">Membrane</keyword>
<dbReference type="PANTHER" id="PTHR34819">
    <property type="entry name" value="LARGE CYSTEINE-RICH PERIPLASMIC PROTEIN OMCB"/>
    <property type="match status" value="1"/>
</dbReference>
<keyword evidence="2" id="KW-0812">Transmembrane</keyword>
<reference evidence="7" key="1">
    <citation type="submission" date="2017-02" db="EMBL/GenBank/DDBJ databases">
        <authorList>
            <person name="Varghese N."/>
            <person name="Submissions S."/>
        </authorList>
    </citation>
    <scope>NUCLEOTIDE SEQUENCE [LARGE SCALE GENOMIC DNA]</scope>
    <source>
        <strain evidence="7">VKM Ac-2052</strain>
    </source>
</reference>
<feature type="chain" id="PRO_5012684949" evidence="3">
    <location>
        <begin position="28"/>
        <end position="1229"/>
    </location>
</feature>
<evidence type="ECO:0000256" key="2">
    <source>
        <dbReference type="SAM" id="Phobius"/>
    </source>
</evidence>
<dbReference type="NCBIfam" id="TIGR01451">
    <property type="entry name" value="B_ant_repeat"/>
    <property type="match status" value="6"/>
</dbReference>
<feature type="compositionally biased region" description="Low complexity" evidence="1">
    <location>
        <begin position="925"/>
        <end position="950"/>
    </location>
</feature>
<feature type="signal peptide" evidence="3">
    <location>
        <begin position="1"/>
        <end position="27"/>
    </location>
</feature>
<accession>A0A1T4WR85</accession>
<keyword evidence="3" id="KW-0732">Signal</keyword>
<dbReference type="Gene3D" id="2.60.40.10">
    <property type="entry name" value="Immunoglobulins"/>
    <property type="match status" value="3"/>
</dbReference>
<feature type="domain" description="SpaA-like prealbumin fold" evidence="4">
    <location>
        <begin position="250"/>
        <end position="367"/>
    </location>
</feature>
<dbReference type="Pfam" id="PF20674">
    <property type="entry name" value="SpaA_3"/>
    <property type="match status" value="1"/>
</dbReference>
<evidence type="ECO:0000313" key="6">
    <source>
        <dbReference type="EMBL" id="SKA79870.1"/>
    </source>
</evidence>
<feature type="domain" description="DUF7507" evidence="5">
    <location>
        <begin position="488"/>
        <end position="593"/>
    </location>
</feature>
<dbReference type="Pfam" id="PF24346">
    <property type="entry name" value="DUF7507"/>
    <property type="match status" value="7"/>
</dbReference>
<dbReference type="InterPro" id="IPR048834">
    <property type="entry name" value="SpaA_pre-album"/>
</dbReference>
<dbReference type="PANTHER" id="PTHR34819:SF3">
    <property type="entry name" value="CELL SURFACE PROTEIN"/>
    <property type="match status" value="1"/>
</dbReference>
<feature type="region of interest" description="Disordered" evidence="1">
    <location>
        <begin position="574"/>
        <end position="593"/>
    </location>
</feature>
<dbReference type="InterPro" id="IPR055354">
    <property type="entry name" value="DUF7507"/>
</dbReference>
<gene>
    <name evidence="6" type="ORF">SAMN06295879_0133</name>
</gene>
<protein>
    <submittedName>
        <fullName evidence="6">Conserved repeat domain-containing protein</fullName>
    </submittedName>
</protein>
<feature type="region of interest" description="Disordered" evidence="1">
    <location>
        <begin position="924"/>
        <end position="965"/>
    </location>
</feature>
<evidence type="ECO:0000256" key="3">
    <source>
        <dbReference type="SAM" id="SignalP"/>
    </source>
</evidence>
<feature type="transmembrane region" description="Helical" evidence="2">
    <location>
        <begin position="1200"/>
        <end position="1220"/>
    </location>
</feature>
<feature type="domain" description="DUF7507" evidence="5">
    <location>
        <begin position="839"/>
        <end position="940"/>
    </location>
</feature>
<sequence length="1229" mass="122190">MLLVIALITMLFGVAFSTFLPSQSAQAANTGCGYANTSANNGQNARTICWFDFTNFNETVARTTAGQPMTVVLDGGYTATFAVKVRNVTGSGQQSITAQTTPLETRFAFGTDAYRGVPGRPALYSSGAGATVVTMDTIKVTDPSGAVVTGFSFVAADVEDNVTGESFVWNSDKPLDRLETLAPNGQWGCKNPVGIGTTQISCAGTGVGSTTIAGGKSTALLVSADAPSTFSTTWRTGARSGIGVGIQTAKVTLNKTVASRVGTNDSFDLRVTSPEGSALGSATTGTTNTATTGEVTVLPRTDGRQFTLSEVATAGGTTNLSFYNQAWVCVNAATGSTTTLPGAASGTSAAISPQIGDDIRCTITNTAKPASVSLVKRAGTPVDVNGDGLVDAGDTIQYSFDVQNTGPLPLNSISVADAKAGAVTCPTTTLAPNASVTCQAAAVYTITAADVSAGSVVNTATASGTPPGSTTPVKSPPSSTTTVTTAPAPSLTVDKSASPDNAASFTVGRQITYSFLVKNTGNVPLNDVKVTEESFTGSGTMSNAVCPSTSLAVGASETCTASYTVTQADVDKGSLTNTAKSTGTPPGGTPVNSPPDTVVVPAPNSPSISVVKSADPTSITAAGAAIRYSFTATNTGNVTLTNVSITEGAFSGSGTLSAVTCPAGAASLAPGASVVCTADYTATQADVDAGRITNTATASGRPPTGNPVTSDPSSAVVTAQANPSLAVVKSADPSSIAKAGDAVAYSFVVTNTGNVTMTDVTVAETAFSGTGTAPAVTCPAGAASLAPGASVTCTASYVATQADVDAGSITNTATSTGTPPDGTPVTSPPSSAVVTANPAPGLTMVKSADPAQAGKVGDTITYSFVFTNTGNVTMTNITVNEGEFTGTGTLGEVSYPTRTLAPGESTTATASYVLTQADVDAGKVTNTATGSGTPPTGPSTDTPPSTSTVTIDPAPGLTTVKSADPAQAGKVGDTITYSFVFTNTGNVTLTNITVNEGAFTGTGTLGEVSYPTRTLAPGESTTATASYVLTQADVDAGKVTNTATSTGTPPDPNTPPPTSPPSETSVPFDPAPSISVVKSASRDTVTAAGQVVQYSFLITNTGNVTLRDVTVSEGSFTGTGTLSAIKYPTRVLVPGQSTTATADYAVTAADLVNGPVKNTATATGTPPGGTPVGSPSSSVTVSVPPKITPTQPLASTGVTGVNLLVGGAFTLLLLGSALIVQDRRRRSTH</sequence>
<dbReference type="Proteomes" id="UP000189735">
    <property type="component" value="Unassembled WGS sequence"/>
</dbReference>
<dbReference type="AlphaFoldDB" id="A0A1T4WR85"/>
<feature type="region of interest" description="Disordered" evidence="1">
    <location>
        <begin position="461"/>
        <end position="495"/>
    </location>
</feature>
<dbReference type="EMBL" id="FUYG01000001">
    <property type="protein sequence ID" value="SKA79870.1"/>
    <property type="molecule type" value="Genomic_DNA"/>
</dbReference>
<feature type="region of interest" description="Disordered" evidence="1">
    <location>
        <begin position="1040"/>
        <end position="1073"/>
    </location>
</feature>
<feature type="region of interest" description="Disordered" evidence="1">
    <location>
        <begin position="1158"/>
        <end position="1183"/>
    </location>
</feature>
<organism evidence="6 7">
    <name type="scientific">Agreia bicolorata</name>
    <dbReference type="NCBI Taxonomy" id="110935"/>
    <lineage>
        <taxon>Bacteria</taxon>
        <taxon>Bacillati</taxon>
        <taxon>Actinomycetota</taxon>
        <taxon>Actinomycetes</taxon>
        <taxon>Micrococcales</taxon>
        <taxon>Microbacteriaceae</taxon>
        <taxon>Agreia</taxon>
    </lineage>
</organism>
<feature type="compositionally biased region" description="Low complexity" evidence="1">
    <location>
        <begin position="461"/>
        <end position="490"/>
    </location>
</feature>
<feature type="region of interest" description="Disordered" evidence="1">
    <location>
        <begin position="268"/>
        <end position="289"/>
    </location>
</feature>
<feature type="region of interest" description="Disordered" evidence="1">
    <location>
        <begin position="810"/>
        <end position="832"/>
    </location>
</feature>